<dbReference type="CDD" id="cd00659">
    <property type="entry name" value="Topo_IB_C"/>
    <property type="match status" value="1"/>
</dbReference>
<dbReference type="Pfam" id="PF00069">
    <property type="entry name" value="Pkinase"/>
    <property type="match status" value="1"/>
</dbReference>
<comment type="similarity">
    <text evidence="3 16 17">Belongs to the type IB topoisomerase family.</text>
</comment>
<dbReference type="InterPro" id="IPR025834">
    <property type="entry name" value="TopoI_C_dom"/>
</dbReference>
<dbReference type="AlphaFoldDB" id="A0A0G2GDK1"/>
<evidence type="ECO:0000256" key="19">
    <source>
        <dbReference type="SAM" id="MobiDB-lite"/>
    </source>
</evidence>
<dbReference type="Proteomes" id="UP000053317">
    <property type="component" value="Unassembled WGS sequence"/>
</dbReference>
<dbReference type="SUPFAM" id="SSF56112">
    <property type="entry name" value="Protein kinase-like (PK-like)"/>
    <property type="match status" value="1"/>
</dbReference>
<evidence type="ECO:0000256" key="4">
    <source>
        <dbReference type="ARBA" id="ARBA00022527"/>
    </source>
</evidence>
<dbReference type="GO" id="GO:0007059">
    <property type="term" value="P:chromosome segregation"/>
    <property type="evidence" value="ECO:0007669"/>
    <property type="project" value="TreeGrafter"/>
</dbReference>
<dbReference type="SMART" id="SM00435">
    <property type="entry name" value="TOPEUc"/>
    <property type="match status" value="1"/>
</dbReference>
<keyword evidence="6" id="KW-0808">Transferase</keyword>
<dbReference type="FunFam" id="2.170.11.10:FF:000001">
    <property type="entry name" value="DNA topoisomerase I"/>
    <property type="match status" value="1"/>
</dbReference>
<dbReference type="InterPro" id="IPR011010">
    <property type="entry name" value="DNA_brk_join_enz"/>
</dbReference>
<dbReference type="InterPro" id="IPR001631">
    <property type="entry name" value="TopoI"/>
</dbReference>
<evidence type="ECO:0000256" key="11">
    <source>
        <dbReference type="ARBA" id="ARBA00023125"/>
    </source>
</evidence>
<evidence type="ECO:0000256" key="13">
    <source>
        <dbReference type="ARBA" id="ARBA00023306"/>
    </source>
</evidence>
<keyword evidence="18" id="KW-0175">Coiled coil</keyword>
<dbReference type="Pfam" id="PF01028">
    <property type="entry name" value="Topoisom_I"/>
    <property type="match status" value="1"/>
</dbReference>
<dbReference type="PROSITE" id="PS00108">
    <property type="entry name" value="PROTEIN_KINASE_ST"/>
    <property type="match status" value="1"/>
</dbReference>
<dbReference type="FunFam" id="3.90.15.10:FF:000002">
    <property type="entry name" value="DNA topoisomerase I"/>
    <property type="match status" value="1"/>
</dbReference>
<feature type="coiled-coil region" evidence="18">
    <location>
        <begin position="779"/>
        <end position="841"/>
    </location>
</feature>
<accession>A0A0G2GDK1</accession>
<dbReference type="InterPro" id="IPR000719">
    <property type="entry name" value="Prot_kinase_dom"/>
</dbReference>
<proteinExistence type="inferred from homology"/>
<dbReference type="FunFam" id="1.10.10.41:FF:000001">
    <property type="entry name" value="DNA topoisomerase I"/>
    <property type="match status" value="1"/>
</dbReference>
<keyword evidence="10 16" id="KW-0799">Topoisomerase</keyword>
<dbReference type="Gene3D" id="1.10.510.10">
    <property type="entry name" value="Transferase(Phosphotransferase) domain 1"/>
    <property type="match status" value="1"/>
</dbReference>
<dbReference type="InterPro" id="IPR013030">
    <property type="entry name" value="DNA_topo_DNA_db_N_dom2"/>
</dbReference>
<dbReference type="CDD" id="cd03488">
    <property type="entry name" value="Topoisomer_IB_N_htopoI_like"/>
    <property type="match status" value="1"/>
</dbReference>
<dbReference type="InterPro" id="IPR013499">
    <property type="entry name" value="TopoI_euk"/>
</dbReference>
<feature type="compositionally biased region" description="Acidic residues" evidence="19">
    <location>
        <begin position="239"/>
        <end position="248"/>
    </location>
</feature>
<evidence type="ECO:0000259" key="20">
    <source>
        <dbReference type="PROSITE" id="PS50011"/>
    </source>
</evidence>
<dbReference type="InterPro" id="IPR014727">
    <property type="entry name" value="TopoI_cat_a/b-sub_euk"/>
</dbReference>
<protein>
    <recommendedName>
        <fullName evidence="17">DNA topoisomerase I</fullName>
        <ecNumber evidence="17">5.6.2.1</ecNumber>
    </recommendedName>
    <alternativeName>
        <fullName evidence="17">DNA topoisomerase 1</fullName>
    </alternativeName>
</protein>
<sequence>MSSTEDDVPLARKVNGARAHMSANKISESVDKAMDKATPRNGGFNPGISIRNGPVTEDVEMTDANGVNGTTKRKQRPSASRPDYAESESSDNDDAPLSKRRKTAPKPETALESDSDDAPLISKKGTTKSGIHKPPRASFQQVGESDSDQPLEKKLAAEKQKIEKKAEKEAAELRKNEKKSAKAAAQAPKKKANGIKREDSSDDDVPISKKAPAKKVSKPVKSESSTPVKKGKAVKQEPDDIEEEEEEEYRWWQDPSKGDGTIKWTTLQHNGVIFPPPYEPLPKNVKLKYDGVPVTLEPEAEEVAGFFGSMLNSTHNVENPVFQKNFFDDFKDYLKKTGGAKDSKGNRVDIKDFKKCDFSPIYEYYFAQREAKKALSSAEKKAIKAEKDKVEEPYMYCMWDGRKQKVGNFRVEPPGLFRGRGEHPKTGKVKTRVQPEQITINIGKESKVPPPPEGHKWKEIKHDQEGTWLAMWQENINGNYKYVMLAANSDVKGQSDYKKFEKARELKKHIDRIRKDYRKGLKAEVMAERQRATAMYLIDQLALRAGNEKGEDEAETVGCCSLKYEHITLKPPNTVIFDFLGKDSIRYYDEVKVDEQVFKNLKIFKKPPKEDGDEIFDRLTTAALNKHLGSYMQGLTAKVFRTYNASHTMSSLLDQISVKNGTVHEKKNAYDDANRKVAILCNHKRTVTAGHANQMEKLGDRIKGLKYQQWRVKQMMIDVDSKIKKKKGAAYFELPEDLDEEWIQQHQEYLVEEEKKKITKKFETQNAKLKENGEKQLKESELKERLKSADELAKKFKKENKTKKVEAEGKSPSVDRFEESLKKLDGRINVLQLQAENKESNKEVALGTSKINYIDPRLTVVFCKKFNCPIETFFSKALREKFEWAIKSVEEDWRYPRADTRTDAFRRYGQEASQLVPAAGKGEGTYATVFKGRNRQTGELVALKEIHLDSEEGTPSTAIREISLMKELKHENIVNLHDVIHTENKLMLVFEHMDKDLKKHMDSRGDRGQLDYVTIKSYMQQLLRGIAFCHENRVLHRDLKPQNLLINSKGQLKLADFGLARAFGIPVNTFSNEVVTLWYRAPDVLLGSRTYNTSIDIWSAGCIMAEMYTGRPLFPGTTNEDQLQKIFRLMGTPSERSWPGISQFPEYKPNFHNYATQDLRILLPQIDALGLDLLQRMLQLRPEMRISAADALKHPWFNDLPQLQLRQQQQREQQAAAAMVGQQGGAGGYGQPGVMAQGAY</sequence>
<dbReference type="FunFam" id="1.10.132.10:FF:000003">
    <property type="entry name" value="DNA topoisomerase I"/>
    <property type="match status" value="1"/>
</dbReference>
<dbReference type="InterPro" id="IPR036202">
    <property type="entry name" value="TopoI_DNA-bd_euk_N_sf"/>
</dbReference>
<dbReference type="GO" id="GO:0003917">
    <property type="term" value="F:DNA topoisomerase type I (single strand cut, ATP-independent) activity"/>
    <property type="evidence" value="ECO:0007669"/>
    <property type="project" value="UniProtKB-UniRule"/>
</dbReference>
<dbReference type="PROSITE" id="PS52038">
    <property type="entry name" value="TOPO_IB_2"/>
    <property type="match status" value="1"/>
</dbReference>
<keyword evidence="11 16" id="KW-0238">DNA-binding</keyword>
<dbReference type="Pfam" id="PF02919">
    <property type="entry name" value="Topoisom_I_N"/>
    <property type="match status" value="1"/>
</dbReference>
<dbReference type="GO" id="GO:0006265">
    <property type="term" value="P:DNA topological change"/>
    <property type="evidence" value="ECO:0007669"/>
    <property type="project" value="UniProtKB-UniRule"/>
</dbReference>
<dbReference type="SUPFAM" id="SSF56741">
    <property type="entry name" value="Eukaryotic DNA topoisomerase I, N-terminal DNA-binding fragment"/>
    <property type="match status" value="1"/>
</dbReference>
<reference evidence="21 22" key="2">
    <citation type="submission" date="2015-05" db="EMBL/GenBank/DDBJ databases">
        <authorList>
            <person name="Morales-Cruz A."/>
            <person name="Amrine K.C."/>
            <person name="Cantu D."/>
        </authorList>
    </citation>
    <scope>NUCLEOTIDE SEQUENCE [LARGE SCALE GENOMIC DNA]</scope>
    <source>
        <strain evidence="21">UCRPC4</strain>
    </source>
</reference>
<dbReference type="FunFam" id="3.30.200.20:FF:000144">
    <property type="entry name" value="Cyclin-dependent kinase 5"/>
    <property type="match status" value="1"/>
</dbReference>
<evidence type="ECO:0000256" key="8">
    <source>
        <dbReference type="ARBA" id="ARBA00022777"/>
    </source>
</evidence>
<evidence type="ECO:0000256" key="14">
    <source>
        <dbReference type="ARBA" id="ARBA00047811"/>
    </source>
</evidence>
<organism evidence="21 22">
    <name type="scientific">Phaeomoniella chlamydospora</name>
    <name type="common">Phaeoacremonium chlamydosporum</name>
    <dbReference type="NCBI Taxonomy" id="158046"/>
    <lineage>
        <taxon>Eukaryota</taxon>
        <taxon>Fungi</taxon>
        <taxon>Dikarya</taxon>
        <taxon>Ascomycota</taxon>
        <taxon>Pezizomycotina</taxon>
        <taxon>Eurotiomycetes</taxon>
        <taxon>Chaetothyriomycetidae</taxon>
        <taxon>Phaeomoniellales</taxon>
        <taxon>Phaeomoniellaceae</taxon>
        <taxon>Phaeomoniella</taxon>
    </lineage>
</organism>
<evidence type="ECO:0000256" key="5">
    <source>
        <dbReference type="ARBA" id="ARBA00022618"/>
    </source>
</evidence>
<dbReference type="InterPro" id="IPR014711">
    <property type="entry name" value="TopoI_cat_a-hlx-sub_euk"/>
</dbReference>
<evidence type="ECO:0000256" key="16">
    <source>
        <dbReference type="PROSITE-ProRule" id="PRU01382"/>
    </source>
</evidence>
<evidence type="ECO:0000256" key="18">
    <source>
        <dbReference type="SAM" id="Coils"/>
    </source>
</evidence>
<comment type="catalytic activity">
    <reaction evidence="1 16 17">
        <text>ATP-independent breakage of single-stranded DNA, followed by passage and rejoining.</text>
        <dbReference type="EC" id="5.6.2.1"/>
    </reaction>
</comment>
<dbReference type="GO" id="GO:0106310">
    <property type="term" value="F:protein serine kinase activity"/>
    <property type="evidence" value="ECO:0007669"/>
    <property type="project" value="RHEA"/>
</dbReference>
<evidence type="ECO:0000256" key="6">
    <source>
        <dbReference type="ARBA" id="ARBA00022679"/>
    </source>
</evidence>
<reference evidence="21 22" key="1">
    <citation type="submission" date="2015-05" db="EMBL/GenBank/DDBJ databases">
        <title>Distinctive expansion of gene families associated with plant cell wall degradation and secondary metabolism in the genomes of grapevine trunk pathogens.</title>
        <authorList>
            <person name="Lawrence D.P."/>
            <person name="Travadon R."/>
            <person name="Rolshausen P.E."/>
            <person name="Baumgartner K."/>
        </authorList>
    </citation>
    <scope>NUCLEOTIDE SEQUENCE [LARGE SCALE GENOMIC DNA]</scope>
    <source>
        <strain evidence="21">UCRPC4</strain>
    </source>
</reference>
<evidence type="ECO:0000256" key="17">
    <source>
        <dbReference type="RuleBase" id="RU365101"/>
    </source>
</evidence>
<dbReference type="GO" id="GO:0005730">
    <property type="term" value="C:nucleolus"/>
    <property type="evidence" value="ECO:0007669"/>
    <property type="project" value="TreeGrafter"/>
</dbReference>
<evidence type="ECO:0000256" key="9">
    <source>
        <dbReference type="ARBA" id="ARBA00022840"/>
    </source>
</evidence>
<dbReference type="GO" id="GO:0004693">
    <property type="term" value="F:cyclin-dependent protein serine/threonine kinase activity"/>
    <property type="evidence" value="ECO:0007669"/>
    <property type="project" value="UniProtKB-EC"/>
</dbReference>
<dbReference type="Gene3D" id="3.90.15.10">
    <property type="entry name" value="Topoisomerase I, Chain A, domain 3"/>
    <property type="match status" value="1"/>
</dbReference>
<feature type="region of interest" description="Disordered" evidence="19">
    <location>
        <begin position="1"/>
        <end position="255"/>
    </location>
</feature>
<keyword evidence="9" id="KW-0067">ATP-binding</keyword>
<dbReference type="InterPro" id="IPR051062">
    <property type="entry name" value="Topoisomerase_IB"/>
</dbReference>
<dbReference type="InterPro" id="IPR008336">
    <property type="entry name" value="TopoI_DNA-bd_euk"/>
</dbReference>
<dbReference type="PRINTS" id="PR00416">
    <property type="entry name" value="EUTPISMRASEI"/>
</dbReference>
<gene>
    <name evidence="21" type="ORF">UCRPC4_g03495</name>
</gene>
<comment type="similarity">
    <text evidence="2">Belongs to the protein kinase superfamily. CMGC Ser/Thr protein kinase family. CDC2/CDKX subfamily.</text>
</comment>
<evidence type="ECO:0000313" key="22">
    <source>
        <dbReference type="Proteomes" id="UP000053317"/>
    </source>
</evidence>
<dbReference type="FunFam" id="1.10.510.10:FF:000410">
    <property type="entry name" value="Probable PHO85-cyclin-dependent protein kinase"/>
    <property type="match status" value="1"/>
</dbReference>
<dbReference type="Pfam" id="PF14370">
    <property type="entry name" value="Topo_C_assoc"/>
    <property type="match status" value="1"/>
</dbReference>
<dbReference type="InterPro" id="IPR013034">
    <property type="entry name" value="DNA_topo_DNA_db_N_dom1"/>
</dbReference>
<evidence type="ECO:0000313" key="21">
    <source>
        <dbReference type="EMBL" id="KKY21728.1"/>
    </source>
</evidence>
<evidence type="ECO:0000256" key="2">
    <source>
        <dbReference type="ARBA" id="ARBA00006485"/>
    </source>
</evidence>
<dbReference type="Gene3D" id="1.10.132.10">
    <property type="match status" value="2"/>
</dbReference>
<dbReference type="GO" id="GO:0006260">
    <property type="term" value="P:DNA replication"/>
    <property type="evidence" value="ECO:0007669"/>
    <property type="project" value="TreeGrafter"/>
</dbReference>
<keyword evidence="5" id="KW-0132">Cell division</keyword>
<keyword evidence="13" id="KW-0131">Cell cycle</keyword>
<dbReference type="InterPro" id="IPR008271">
    <property type="entry name" value="Ser/Thr_kinase_AS"/>
</dbReference>
<evidence type="ECO:0000256" key="7">
    <source>
        <dbReference type="ARBA" id="ARBA00022741"/>
    </source>
</evidence>
<dbReference type="Gene3D" id="3.30.200.20">
    <property type="entry name" value="Phosphorylase Kinase, domain 1"/>
    <property type="match status" value="1"/>
</dbReference>
<comment type="caution">
    <text evidence="21">The sequence shown here is derived from an EMBL/GenBank/DDBJ whole genome shotgun (WGS) entry which is preliminary data.</text>
</comment>
<dbReference type="Gene3D" id="1.10.10.41">
    <property type="entry name" value="Yeast DNA topoisomerase - domain 1"/>
    <property type="match status" value="1"/>
</dbReference>
<evidence type="ECO:0000256" key="3">
    <source>
        <dbReference type="ARBA" id="ARBA00006645"/>
    </source>
</evidence>
<evidence type="ECO:0000256" key="1">
    <source>
        <dbReference type="ARBA" id="ARBA00000213"/>
    </source>
</evidence>
<dbReference type="GO" id="GO:0006338">
    <property type="term" value="P:chromatin remodeling"/>
    <property type="evidence" value="ECO:0007669"/>
    <property type="project" value="UniProtKB-ARBA"/>
</dbReference>
<feature type="active site" description="O-(3'-phospho-DNA)-tyrosine intermediate" evidence="16">
    <location>
        <position position="853"/>
    </location>
</feature>
<dbReference type="PANTHER" id="PTHR10290:SF3">
    <property type="entry name" value="DNA TOPOISOMERASE 1"/>
    <property type="match status" value="1"/>
</dbReference>
<feature type="compositionally biased region" description="Basic and acidic residues" evidence="19">
    <location>
        <begin position="28"/>
        <end position="38"/>
    </location>
</feature>
<evidence type="ECO:0000256" key="15">
    <source>
        <dbReference type="ARBA" id="ARBA00048367"/>
    </source>
</evidence>
<dbReference type="PANTHER" id="PTHR10290">
    <property type="entry name" value="DNA TOPOISOMERASE I"/>
    <property type="match status" value="1"/>
</dbReference>
<dbReference type="GO" id="GO:0005524">
    <property type="term" value="F:ATP binding"/>
    <property type="evidence" value="ECO:0007669"/>
    <property type="project" value="UniProtKB-KW"/>
</dbReference>
<dbReference type="GO" id="GO:0003677">
    <property type="term" value="F:DNA binding"/>
    <property type="evidence" value="ECO:0007669"/>
    <property type="project" value="UniProtKB-UniRule"/>
</dbReference>
<keyword evidence="7" id="KW-0547">Nucleotide-binding</keyword>
<evidence type="ECO:0000256" key="12">
    <source>
        <dbReference type="ARBA" id="ARBA00023235"/>
    </source>
</evidence>
<dbReference type="EC" id="5.6.2.1" evidence="17"/>
<dbReference type="InterPro" id="IPR013500">
    <property type="entry name" value="TopoI_cat_euk"/>
</dbReference>
<comment type="catalytic activity">
    <reaction evidence="15">
        <text>L-seryl-[protein] + ATP = O-phospho-L-seryl-[protein] + ADP + H(+)</text>
        <dbReference type="Rhea" id="RHEA:17989"/>
        <dbReference type="Rhea" id="RHEA-COMP:9863"/>
        <dbReference type="Rhea" id="RHEA-COMP:11604"/>
        <dbReference type="ChEBI" id="CHEBI:15378"/>
        <dbReference type="ChEBI" id="CHEBI:29999"/>
        <dbReference type="ChEBI" id="CHEBI:30616"/>
        <dbReference type="ChEBI" id="CHEBI:83421"/>
        <dbReference type="ChEBI" id="CHEBI:456216"/>
        <dbReference type="EC" id="2.7.11.22"/>
    </reaction>
</comment>
<dbReference type="InterPro" id="IPR048045">
    <property type="entry name" value="Topoisomer_I_DNA-bd"/>
</dbReference>
<keyword evidence="12 16" id="KW-0413">Isomerase</keyword>
<dbReference type="OrthoDB" id="47179at2759"/>
<comment type="function">
    <text evidence="17">Releases the supercoiling and torsional tension of DNA introduced during the DNA replication and transcription by transiently cleaving and rejoining one strand of the DNA duplex. Introduces a single-strand break via transesterification at the specific target site 5'-[CT]CCTTp site in duplex DNA. The scissile phosphodiester is attacked by the catalytic tyrosine of the enzyme, resulting in the formation of a DNA-(3'-phosphotyrosyl)-enzyme intermediate and the expulsion of a 5'-OH DNA strand. The free DNA strand then undergoes passage around the unbroken strand thus removing DNA supercoils. Finally, in the religation step, the DNA 5'-OH attacks the covalent intermediate to expel the active-site tyrosine and restore the DNA phosphodiester backbone.</text>
</comment>
<name>A0A0G2GDK1_PHACM</name>
<dbReference type="CDD" id="cd07836">
    <property type="entry name" value="STKc_Pho85"/>
    <property type="match status" value="1"/>
</dbReference>
<keyword evidence="22" id="KW-1185">Reference proteome</keyword>
<dbReference type="Gene3D" id="2.170.11.10">
    <property type="entry name" value="DNA Topoisomerase I, domain 2"/>
    <property type="match status" value="1"/>
</dbReference>
<dbReference type="InterPro" id="IPR011009">
    <property type="entry name" value="Kinase-like_dom_sf"/>
</dbReference>
<dbReference type="GO" id="GO:0005694">
    <property type="term" value="C:chromosome"/>
    <property type="evidence" value="ECO:0007669"/>
    <property type="project" value="InterPro"/>
</dbReference>
<keyword evidence="4" id="KW-0723">Serine/threonine-protein kinase</keyword>
<feature type="compositionally biased region" description="Acidic residues" evidence="19">
    <location>
        <begin position="85"/>
        <end position="94"/>
    </location>
</feature>
<feature type="domain" description="Protein kinase" evidence="20">
    <location>
        <begin position="915"/>
        <end position="1197"/>
    </location>
</feature>
<feature type="compositionally biased region" description="Basic and acidic residues" evidence="19">
    <location>
        <begin position="150"/>
        <end position="180"/>
    </location>
</feature>
<dbReference type="SMART" id="SM00220">
    <property type="entry name" value="S_TKc"/>
    <property type="match status" value="1"/>
</dbReference>
<keyword evidence="8" id="KW-0418">Kinase</keyword>
<dbReference type="PROSITE" id="PS50011">
    <property type="entry name" value="PROTEIN_KINASE_DOM"/>
    <property type="match status" value="1"/>
</dbReference>
<comment type="catalytic activity">
    <reaction evidence="14">
        <text>L-threonyl-[protein] + ATP = O-phospho-L-threonyl-[protein] + ADP + H(+)</text>
        <dbReference type="Rhea" id="RHEA:46608"/>
        <dbReference type="Rhea" id="RHEA-COMP:11060"/>
        <dbReference type="Rhea" id="RHEA-COMP:11605"/>
        <dbReference type="ChEBI" id="CHEBI:15378"/>
        <dbReference type="ChEBI" id="CHEBI:30013"/>
        <dbReference type="ChEBI" id="CHEBI:30616"/>
        <dbReference type="ChEBI" id="CHEBI:61977"/>
        <dbReference type="ChEBI" id="CHEBI:456216"/>
        <dbReference type="EC" id="2.7.11.22"/>
    </reaction>
</comment>
<dbReference type="SUPFAM" id="SSF56349">
    <property type="entry name" value="DNA breaking-rejoining enzymes"/>
    <property type="match status" value="1"/>
</dbReference>
<dbReference type="GO" id="GO:0051301">
    <property type="term" value="P:cell division"/>
    <property type="evidence" value="ECO:0007669"/>
    <property type="project" value="UniProtKB-KW"/>
</dbReference>
<evidence type="ECO:0000256" key="10">
    <source>
        <dbReference type="ARBA" id="ARBA00023029"/>
    </source>
</evidence>
<dbReference type="EMBL" id="LCWF01000082">
    <property type="protein sequence ID" value="KKY21728.1"/>
    <property type="molecule type" value="Genomic_DNA"/>
</dbReference>